<gene>
    <name evidence="1" type="ORF">EJC50_20390</name>
</gene>
<accession>A0A3S9A7M5</accession>
<name>A0A3S9A7M5_9BACL</name>
<dbReference type="Proteomes" id="UP000272528">
    <property type="component" value="Chromosome"/>
</dbReference>
<organism evidence="1 2">
    <name type="scientific">Paenibacillus albus</name>
    <dbReference type="NCBI Taxonomy" id="2495582"/>
    <lineage>
        <taxon>Bacteria</taxon>
        <taxon>Bacillati</taxon>
        <taxon>Bacillota</taxon>
        <taxon>Bacilli</taxon>
        <taxon>Bacillales</taxon>
        <taxon>Paenibacillaceae</taxon>
        <taxon>Paenibacillus</taxon>
    </lineage>
</organism>
<sequence length="266" mass="30527">MSTMDLGQLEEKFFLTSSEAENAVLIMPAADLLNEEKLLHVLNTYGPLIQAQERPEAAAFFISWYAILCSALHYMMFHRADKVIDLSFSNVTLQLVVEGSYPLFSFKLNNNRYIEIPSVERSEWMNRTMESFYKEQLTPLIQLLARLARVNPTVLWGQVVNTAYDLLEEELSEASVEEHKQAIIHHFHTRLADIDASAFGLSINPFAKKRIFIEDPADSNRTIALKSACCLAYCLPHRLNMTFNYCYTCPRLKEKDRAIMKANGQY</sequence>
<dbReference type="KEGG" id="palb:EJC50_20390"/>
<dbReference type="OrthoDB" id="2819999at2"/>
<evidence type="ECO:0000313" key="1">
    <source>
        <dbReference type="EMBL" id="AZN41768.1"/>
    </source>
</evidence>
<protein>
    <submittedName>
        <fullName evidence="1">Uncharacterized protein</fullName>
    </submittedName>
</protein>
<evidence type="ECO:0000313" key="2">
    <source>
        <dbReference type="Proteomes" id="UP000272528"/>
    </source>
</evidence>
<dbReference type="AlphaFoldDB" id="A0A3S9A7M5"/>
<dbReference type="EMBL" id="CP034437">
    <property type="protein sequence ID" value="AZN41768.1"/>
    <property type="molecule type" value="Genomic_DNA"/>
</dbReference>
<dbReference type="RefSeq" id="WP_126017474.1">
    <property type="nucleotide sequence ID" value="NZ_CP034437.1"/>
</dbReference>
<keyword evidence="2" id="KW-1185">Reference proteome</keyword>
<reference evidence="2" key="1">
    <citation type="submission" date="2018-12" db="EMBL/GenBank/DDBJ databases">
        <title>Genome sequence of Peanibacillus sp.</title>
        <authorList>
            <person name="Subramani G."/>
            <person name="Srinivasan S."/>
            <person name="Kim M.K."/>
        </authorList>
    </citation>
    <scope>NUCLEOTIDE SEQUENCE [LARGE SCALE GENOMIC DNA]</scope>
    <source>
        <strain evidence="2">18JY67-1</strain>
    </source>
</reference>
<proteinExistence type="predicted"/>